<proteinExistence type="predicted"/>
<organism evidence="1 2">
    <name type="scientific">Batillaria attramentaria</name>
    <dbReference type="NCBI Taxonomy" id="370345"/>
    <lineage>
        <taxon>Eukaryota</taxon>
        <taxon>Metazoa</taxon>
        <taxon>Spiralia</taxon>
        <taxon>Lophotrochozoa</taxon>
        <taxon>Mollusca</taxon>
        <taxon>Gastropoda</taxon>
        <taxon>Caenogastropoda</taxon>
        <taxon>Sorbeoconcha</taxon>
        <taxon>Cerithioidea</taxon>
        <taxon>Batillariidae</taxon>
        <taxon>Batillaria</taxon>
    </lineage>
</organism>
<protein>
    <submittedName>
        <fullName evidence="1">Uncharacterized protein</fullName>
    </submittedName>
</protein>
<name>A0ABD0JGA6_9CAEN</name>
<sequence>MKTSTHTVVNEDIVFMRQAGTSAIGVKFNQVLHKSRPPHGKRATVLKLSSKLLIAFLTEQGTHVNKEKVLKKCIHMGHCTSSEQGTRSIIFPPLCTPKELGTKPPLKWAGERPEKNIRLSVCA</sequence>
<dbReference type="AlphaFoldDB" id="A0ABD0JGA6"/>
<dbReference type="EMBL" id="JACVVK020000449">
    <property type="protein sequence ID" value="KAK7474039.1"/>
    <property type="molecule type" value="Genomic_DNA"/>
</dbReference>
<dbReference type="Proteomes" id="UP001519460">
    <property type="component" value="Unassembled WGS sequence"/>
</dbReference>
<evidence type="ECO:0000313" key="1">
    <source>
        <dbReference type="EMBL" id="KAK7474039.1"/>
    </source>
</evidence>
<accession>A0ABD0JGA6</accession>
<evidence type="ECO:0000313" key="2">
    <source>
        <dbReference type="Proteomes" id="UP001519460"/>
    </source>
</evidence>
<comment type="caution">
    <text evidence="1">The sequence shown here is derived from an EMBL/GenBank/DDBJ whole genome shotgun (WGS) entry which is preliminary data.</text>
</comment>
<gene>
    <name evidence="1" type="ORF">BaRGS_00034702</name>
</gene>
<reference evidence="1 2" key="1">
    <citation type="journal article" date="2023" name="Sci. Data">
        <title>Genome assembly of the Korean intertidal mud-creeper Batillaria attramentaria.</title>
        <authorList>
            <person name="Patra A.K."/>
            <person name="Ho P.T."/>
            <person name="Jun S."/>
            <person name="Lee S.J."/>
            <person name="Kim Y."/>
            <person name="Won Y.J."/>
        </authorList>
    </citation>
    <scope>NUCLEOTIDE SEQUENCE [LARGE SCALE GENOMIC DNA]</scope>
    <source>
        <strain evidence="1">Wonlab-2016</strain>
    </source>
</reference>
<keyword evidence="2" id="KW-1185">Reference proteome</keyword>